<dbReference type="Proteomes" id="UP000814176">
    <property type="component" value="Unassembled WGS sequence"/>
</dbReference>
<proteinExistence type="predicted"/>
<protein>
    <submittedName>
        <fullName evidence="1">Uncharacterized protein</fullName>
    </submittedName>
</protein>
<accession>A0ABQ8K0U8</accession>
<evidence type="ECO:0000313" key="2">
    <source>
        <dbReference type="Proteomes" id="UP000814176"/>
    </source>
</evidence>
<sequence length="213" mass="23868">MIAGGGTYEKVRDTMTSKALGARARLGECVCLPQLANPMSSLSAVRTFLASCSIDRSECSHRPSCRNRRHCSAITEWVAKGLSRYWGRVLKQTLRRPTSPSLKEVFFRVCLRETITGRRTRERRALSSANGHYGHMPWTLMDAVPSDTSSTLQDRQSVPGNVPWTRRVEQKSQRNKNSTYMSSNTINVMTISSVRMCICLTRVPLVSEIKPGS</sequence>
<gene>
    <name evidence="1" type="ORF">C8Q71DRAFT_374622</name>
</gene>
<reference evidence="1 2" key="1">
    <citation type="journal article" date="2021" name="Environ. Microbiol.">
        <title>Gene family expansions and transcriptome signatures uncover fungal adaptations to wood decay.</title>
        <authorList>
            <person name="Hage H."/>
            <person name="Miyauchi S."/>
            <person name="Viragh M."/>
            <person name="Drula E."/>
            <person name="Min B."/>
            <person name="Chaduli D."/>
            <person name="Navarro D."/>
            <person name="Favel A."/>
            <person name="Norest M."/>
            <person name="Lesage-Meessen L."/>
            <person name="Balint B."/>
            <person name="Merenyi Z."/>
            <person name="de Eugenio L."/>
            <person name="Morin E."/>
            <person name="Martinez A.T."/>
            <person name="Baldrian P."/>
            <person name="Stursova M."/>
            <person name="Martinez M.J."/>
            <person name="Novotny C."/>
            <person name="Magnuson J.K."/>
            <person name="Spatafora J.W."/>
            <person name="Maurice S."/>
            <person name="Pangilinan J."/>
            <person name="Andreopoulos W."/>
            <person name="LaButti K."/>
            <person name="Hundley H."/>
            <person name="Na H."/>
            <person name="Kuo A."/>
            <person name="Barry K."/>
            <person name="Lipzen A."/>
            <person name="Henrissat B."/>
            <person name="Riley R."/>
            <person name="Ahrendt S."/>
            <person name="Nagy L.G."/>
            <person name="Grigoriev I.V."/>
            <person name="Martin F."/>
            <person name="Rosso M.N."/>
        </authorList>
    </citation>
    <scope>NUCLEOTIDE SEQUENCE [LARGE SCALE GENOMIC DNA]</scope>
    <source>
        <strain evidence="1 2">CIRM-BRFM 1785</strain>
    </source>
</reference>
<keyword evidence="2" id="KW-1185">Reference proteome</keyword>
<comment type="caution">
    <text evidence="1">The sequence shown here is derived from an EMBL/GenBank/DDBJ whole genome shotgun (WGS) entry which is preliminary data.</text>
</comment>
<dbReference type="GeneID" id="71998881"/>
<dbReference type="EMBL" id="JADCUA010000032">
    <property type="protein sequence ID" value="KAH9830302.1"/>
    <property type="molecule type" value="Genomic_DNA"/>
</dbReference>
<organism evidence="1 2">
    <name type="scientific">Rhodofomes roseus</name>
    <dbReference type="NCBI Taxonomy" id="34475"/>
    <lineage>
        <taxon>Eukaryota</taxon>
        <taxon>Fungi</taxon>
        <taxon>Dikarya</taxon>
        <taxon>Basidiomycota</taxon>
        <taxon>Agaricomycotina</taxon>
        <taxon>Agaricomycetes</taxon>
        <taxon>Polyporales</taxon>
        <taxon>Rhodofomes</taxon>
    </lineage>
</organism>
<evidence type="ECO:0000313" key="1">
    <source>
        <dbReference type="EMBL" id="KAH9830302.1"/>
    </source>
</evidence>
<dbReference type="RefSeq" id="XP_047773624.1">
    <property type="nucleotide sequence ID" value="XM_047918149.1"/>
</dbReference>
<name>A0ABQ8K0U8_9APHY</name>